<evidence type="ECO:0000256" key="1">
    <source>
        <dbReference type="ARBA" id="ARBA00001974"/>
    </source>
</evidence>
<dbReference type="RefSeq" id="WP_188655739.1">
    <property type="nucleotide sequence ID" value="NZ_BMIN01000020.1"/>
</dbReference>
<evidence type="ECO:0000256" key="9">
    <source>
        <dbReference type="ARBA" id="ARBA00048532"/>
    </source>
</evidence>
<evidence type="ECO:0000256" key="3">
    <source>
        <dbReference type="ARBA" id="ARBA00023002"/>
    </source>
</evidence>
<dbReference type="EMBL" id="BMIN01000020">
    <property type="protein sequence ID" value="GGD24944.1"/>
    <property type="molecule type" value="Genomic_DNA"/>
</dbReference>
<evidence type="ECO:0000256" key="10">
    <source>
        <dbReference type="RuleBase" id="RU362075"/>
    </source>
</evidence>
<comment type="similarity">
    <text evidence="5">Belongs to the carotenoid/retinoid oxidoreductase family. CrtP subfamily.</text>
</comment>
<reference evidence="13" key="1">
    <citation type="journal article" date="2019" name="Int. J. Syst. Evol. Microbiol.">
        <title>The Global Catalogue of Microorganisms (GCM) 10K type strain sequencing project: providing services to taxonomists for standard genome sequencing and annotation.</title>
        <authorList>
            <consortium name="The Broad Institute Genomics Platform"/>
            <consortium name="The Broad Institute Genome Sequencing Center for Infectious Disease"/>
            <person name="Wu L."/>
            <person name="Ma J."/>
        </authorList>
    </citation>
    <scope>NUCLEOTIDE SEQUENCE [LARGE SCALE GENOMIC DNA]</scope>
    <source>
        <strain evidence="13">CGMCC 1.15353</strain>
    </source>
</reference>
<evidence type="ECO:0000313" key="12">
    <source>
        <dbReference type="EMBL" id="GGD24944.1"/>
    </source>
</evidence>
<evidence type="ECO:0000256" key="2">
    <source>
        <dbReference type="ARBA" id="ARBA00022746"/>
    </source>
</evidence>
<protein>
    <recommendedName>
        <fullName evidence="6">4,4'-diaponeurosporene oxygenase</fullName>
    </recommendedName>
    <alternativeName>
        <fullName evidence="7">4,4'-diaponeurosporene oxidase</fullName>
    </alternativeName>
    <alternativeName>
        <fullName evidence="8">Carotenoid oxidase</fullName>
    </alternativeName>
</protein>
<dbReference type="InterPro" id="IPR014105">
    <property type="entry name" value="Carotenoid/retinoid_OxRdtase"/>
</dbReference>
<evidence type="ECO:0000313" key="13">
    <source>
        <dbReference type="Proteomes" id="UP000642571"/>
    </source>
</evidence>
<evidence type="ECO:0000259" key="11">
    <source>
        <dbReference type="Pfam" id="PF01593"/>
    </source>
</evidence>
<dbReference type="Gene3D" id="3.50.50.60">
    <property type="entry name" value="FAD/NAD(P)-binding domain"/>
    <property type="match status" value="2"/>
</dbReference>
<accession>A0ABQ1QFG5</accession>
<proteinExistence type="inferred from homology"/>
<organism evidence="12 13">
    <name type="scientific">Pontibacillus salipaludis</name>
    <dbReference type="NCBI Taxonomy" id="1697394"/>
    <lineage>
        <taxon>Bacteria</taxon>
        <taxon>Bacillati</taxon>
        <taxon>Bacillota</taxon>
        <taxon>Bacilli</taxon>
        <taxon>Bacillales</taxon>
        <taxon>Bacillaceae</taxon>
        <taxon>Pontibacillus</taxon>
    </lineage>
</organism>
<dbReference type="Pfam" id="PF01593">
    <property type="entry name" value="Amino_oxidase"/>
    <property type="match status" value="1"/>
</dbReference>
<sequence>MKNIVIVGGGLGGLSAAIHLAADGHHVKVFEKNEHFGGKMKSIEIDRYHFDFGPNTITMPQVFLETIRKAGLDPEEYIAFEKIEHHTRNAFPDGFVLDFSSSTTFMKNQLKKLDPKGAIRYDEFLKKIESLYQLSHKHFLHRTFNSWKDYLSPSLGRAFLQVRPNQTMHDFFHTYFENPKTIQALDRYATYIGSNPYVAPATFAMIAHLELTDGVYYVPGGNSKIAEVLVKAAKHIGVELYNHSKVKKIITSKGRANGLHLESGQVVEADEVVINGDLLKAYPDLVDEQDRPNFSNKKVRGYEPSISGFVILAGLEGKIDQLHHHHLFFSTNYKKEFTQLQNGEYADDPTVYICTSSKSDSTVSPDGDNCFILVNAPATSKDREPIDPQEYKQVIYNKLERFGISIKDKVKVEQIYTPEDIRIDFGAFRGSIYGPAANKKLDAFLRPFNRSQDLENVWFAGGSTHPGGGSPMVVLSGRNVAREIHNKQS</sequence>
<keyword evidence="2 10" id="KW-0125">Carotenoid biosynthesis</keyword>
<name>A0ABQ1QFG5_9BACI</name>
<keyword evidence="13" id="KW-1185">Reference proteome</keyword>
<comment type="pathway">
    <text evidence="4">Carotenoid biosynthesis; staphyloxanthin biosynthesis; staphyloxanthin from farnesyl diphosphate: step 3/5.</text>
</comment>
<comment type="cofactor">
    <cofactor evidence="1">
        <name>FAD</name>
        <dbReference type="ChEBI" id="CHEBI:57692"/>
    </cofactor>
</comment>
<dbReference type="Proteomes" id="UP000642571">
    <property type="component" value="Unassembled WGS sequence"/>
</dbReference>
<dbReference type="PANTHER" id="PTHR43734">
    <property type="entry name" value="PHYTOENE DESATURASE"/>
    <property type="match status" value="1"/>
</dbReference>
<dbReference type="InterPro" id="IPR002937">
    <property type="entry name" value="Amino_oxidase"/>
</dbReference>
<dbReference type="SUPFAM" id="SSF51905">
    <property type="entry name" value="FAD/NAD(P)-binding domain"/>
    <property type="match status" value="1"/>
</dbReference>
<keyword evidence="3 10" id="KW-0560">Oxidoreductase</keyword>
<dbReference type="PANTHER" id="PTHR43734:SF7">
    <property type="entry name" value="4,4'-DIAPONEUROSPORENE OXYGENASE"/>
    <property type="match status" value="1"/>
</dbReference>
<evidence type="ECO:0000256" key="6">
    <source>
        <dbReference type="ARBA" id="ARBA00039159"/>
    </source>
</evidence>
<evidence type="ECO:0000256" key="5">
    <source>
        <dbReference type="ARBA" id="ARBA00038194"/>
    </source>
</evidence>
<evidence type="ECO:0000256" key="8">
    <source>
        <dbReference type="ARBA" id="ARBA00042619"/>
    </source>
</evidence>
<evidence type="ECO:0000256" key="7">
    <source>
        <dbReference type="ARBA" id="ARBA00041900"/>
    </source>
</evidence>
<comment type="caution">
    <text evidence="12">The sequence shown here is derived from an EMBL/GenBank/DDBJ whole genome shotgun (WGS) entry which is preliminary data.</text>
</comment>
<dbReference type="InterPro" id="IPR036188">
    <property type="entry name" value="FAD/NAD-bd_sf"/>
</dbReference>
<comment type="catalytic activity">
    <reaction evidence="9">
        <text>all-trans-4,4'-diaponeurosporene + 2 AH2 + 2 O2 = 4,4'-diaponeurosporenal + 2 A + 3 H2O</text>
        <dbReference type="Rhea" id="RHEA:56104"/>
        <dbReference type="ChEBI" id="CHEBI:13193"/>
        <dbReference type="ChEBI" id="CHEBI:15377"/>
        <dbReference type="ChEBI" id="CHEBI:15379"/>
        <dbReference type="ChEBI" id="CHEBI:17499"/>
        <dbReference type="ChEBI" id="CHEBI:62743"/>
        <dbReference type="ChEBI" id="CHEBI:79065"/>
    </reaction>
</comment>
<evidence type="ECO:0000256" key="4">
    <source>
        <dbReference type="ARBA" id="ARBA00037901"/>
    </source>
</evidence>
<feature type="domain" description="Amine oxidase" evidence="11">
    <location>
        <begin position="11"/>
        <end position="484"/>
    </location>
</feature>
<dbReference type="NCBIfam" id="TIGR02734">
    <property type="entry name" value="crtI_fam"/>
    <property type="match status" value="1"/>
</dbReference>
<gene>
    <name evidence="12" type="primary">crtP</name>
    <name evidence="12" type="ORF">GCM10011389_35810</name>
</gene>